<dbReference type="Pfam" id="PF07647">
    <property type="entry name" value="SAM_2"/>
    <property type="match status" value="1"/>
</dbReference>
<name>W6MJM6_9ASCO</name>
<dbReference type="AlphaFoldDB" id="W6MJM6"/>
<dbReference type="STRING" id="1382522.W6MJM6"/>
<dbReference type="RefSeq" id="XP_022458489.1">
    <property type="nucleotide sequence ID" value="XM_022602712.1"/>
</dbReference>
<feature type="region of interest" description="Disordered" evidence="1">
    <location>
        <begin position="186"/>
        <end position="257"/>
    </location>
</feature>
<evidence type="ECO:0000259" key="2">
    <source>
        <dbReference type="PROSITE" id="PS50105"/>
    </source>
</evidence>
<feature type="compositionally biased region" description="Low complexity" evidence="1">
    <location>
        <begin position="241"/>
        <end position="254"/>
    </location>
</feature>
<dbReference type="GeneID" id="34519877"/>
<dbReference type="EMBL" id="HG793127">
    <property type="protein sequence ID" value="CDK26486.1"/>
    <property type="molecule type" value="Genomic_DNA"/>
</dbReference>
<reference evidence="4" key="1">
    <citation type="submission" date="2013-12" db="EMBL/GenBank/DDBJ databases">
        <authorList>
            <person name="Genoscope - CEA"/>
        </authorList>
    </citation>
    <scope>NUCLEOTIDE SEQUENCE</scope>
    <source>
        <strain evidence="4">CBS 1993</strain>
    </source>
</reference>
<dbReference type="Gene3D" id="1.10.150.50">
    <property type="entry name" value="Transcription Factor, Ets-1"/>
    <property type="match status" value="1"/>
</dbReference>
<dbReference type="Gene3D" id="3.10.20.90">
    <property type="entry name" value="Phosphatidylinositol 3-kinase Catalytic Subunit, Chain A, domain 1"/>
    <property type="match status" value="1"/>
</dbReference>
<evidence type="ECO:0008006" key="6">
    <source>
        <dbReference type="Google" id="ProtNLM"/>
    </source>
</evidence>
<keyword evidence="5" id="KW-1185">Reference proteome</keyword>
<dbReference type="Proteomes" id="UP000019384">
    <property type="component" value="Unassembled WGS sequence"/>
</dbReference>
<feature type="domain" description="Ras-associating" evidence="3">
    <location>
        <begin position="263"/>
        <end position="336"/>
    </location>
</feature>
<reference evidence="4" key="2">
    <citation type="submission" date="2014-02" db="EMBL/GenBank/DDBJ databases">
        <title>Complete DNA sequence of /Kuraishia capsulata/ illustrates novel genomic features among budding yeasts (/Saccharomycotina/).</title>
        <authorList>
            <person name="Morales L."/>
            <person name="Noel B."/>
            <person name="Porcel B."/>
            <person name="Marcet-Houben M."/>
            <person name="Hullo M-F."/>
            <person name="Sacerdot C."/>
            <person name="Tekaia F."/>
            <person name="Leh-Louis V."/>
            <person name="Despons L."/>
            <person name="Khanna V."/>
            <person name="Aury J-M."/>
            <person name="Barbe V."/>
            <person name="Couloux A."/>
            <person name="Labadie K."/>
            <person name="Pelletier E."/>
            <person name="Souciet J-L."/>
            <person name="Boekhout T."/>
            <person name="Gabaldon T."/>
            <person name="Wincker P."/>
            <person name="Dujon B."/>
        </authorList>
    </citation>
    <scope>NUCLEOTIDE SEQUENCE</scope>
    <source>
        <strain evidence="4">CBS 1993</strain>
    </source>
</reference>
<evidence type="ECO:0000313" key="4">
    <source>
        <dbReference type="EMBL" id="CDK26486.1"/>
    </source>
</evidence>
<sequence>MNTLGYEKSHPGMARPSSILIPTEGPTALSPPYLSPQIRQSPSTEPLDWDANEVSIWISSKEHLSEYATLFAEHNVTGLVLPMLESDHLREMGITSLKDRIRIKHEISILLTNSAKRGELNPTMFSNSFTELQSLMISSNVVQQLSRSVHQNARSGSNRDPDYRRTMEQFNRLREEMLPIFKLIKDTKPLPTPENTTFVSQSPSAAASPTRLQRSTASPAEQYAKRTSVRKSMQFSPTAHTSPRSPSIPSRSTSLDPSYDIQTQLRANTEDSCLKVLQAAMRRHKLNADDWKKYALVICYGDQERVLDYHEKPVVVVKELGELGKSAAIMLRQVEDADQVDDDEDLLISVTPGGRL</sequence>
<feature type="region of interest" description="Disordered" evidence="1">
    <location>
        <begin position="1"/>
        <end position="26"/>
    </location>
</feature>
<dbReference type="OrthoDB" id="445896at2759"/>
<dbReference type="SUPFAM" id="SSF47769">
    <property type="entry name" value="SAM/Pointed domain"/>
    <property type="match status" value="1"/>
</dbReference>
<dbReference type="GO" id="GO:0007165">
    <property type="term" value="P:signal transduction"/>
    <property type="evidence" value="ECO:0007669"/>
    <property type="project" value="InterPro"/>
</dbReference>
<accession>W6MJM6</accession>
<dbReference type="InterPro" id="IPR013761">
    <property type="entry name" value="SAM/pointed_sf"/>
</dbReference>
<dbReference type="PROSITE" id="PS50105">
    <property type="entry name" value="SAM_DOMAIN"/>
    <property type="match status" value="1"/>
</dbReference>
<feature type="compositionally biased region" description="Polar residues" evidence="1">
    <location>
        <begin position="193"/>
        <end position="219"/>
    </location>
</feature>
<dbReference type="InterPro" id="IPR001660">
    <property type="entry name" value="SAM"/>
</dbReference>
<gene>
    <name evidence="4" type="ORF">KUCA_T00002458001</name>
</gene>
<dbReference type="HOGENOM" id="CLU_051042_0_0_1"/>
<dbReference type="Pfam" id="PF00788">
    <property type="entry name" value="RA"/>
    <property type="match status" value="1"/>
</dbReference>
<proteinExistence type="predicted"/>
<organism evidence="4 5">
    <name type="scientific">Kuraishia capsulata CBS 1993</name>
    <dbReference type="NCBI Taxonomy" id="1382522"/>
    <lineage>
        <taxon>Eukaryota</taxon>
        <taxon>Fungi</taxon>
        <taxon>Dikarya</taxon>
        <taxon>Ascomycota</taxon>
        <taxon>Saccharomycotina</taxon>
        <taxon>Pichiomycetes</taxon>
        <taxon>Pichiales</taxon>
        <taxon>Pichiaceae</taxon>
        <taxon>Kuraishia</taxon>
    </lineage>
</organism>
<dbReference type="PROSITE" id="PS50200">
    <property type="entry name" value="RA"/>
    <property type="match status" value="1"/>
</dbReference>
<protein>
    <recommendedName>
        <fullName evidence="6">SAM domain-containing protein</fullName>
    </recommendedName>
</protein>
<dbReference type="SMART" id="SM00314">
    <property type="entry name" value="RA"/>
    <property type="match status" value="1"/>
</dbReference>
<feature type="compositionally biased region" description="Polar residues" evidence="1">
    <location>
        <begin position="230"/>
        <end position="240"/>
    </location>
</feature>
<evidence type="ECO:0000256" key="1">
    <source>
        <dbReference type="SAM" id="MobiDB-lite"/>
    </source>
</evidence>
<evidence type="ECO:0000313" key="5">
    <source>
        <dbReference type="Proteomes" id="UP000019384"/>
    </source>
</evidence>
<dbReference type="InterPro" id="IPR029071">
    <property type="entry name" value="Ubiquitin-like_domsf"/>
</dbReference>
<dbReference type="SUPFAM" id="SSF54236">
    <property type="entry name" value="Ubiquitin-like"/>
    <property type="match status" value="1"/>
</dbReference>
<dbReference type="SMART" id="SM00454">
    <property type="entry name" value="SAM"/>
    <property type="match status" value="1"/>
</dbReference>
<feature type="domain" description="SAM" evidence="2">
    <location>
        <begin position="49"/>
        <end position="113"/>
    </location>
</feature>
<dbReference type="InterPro" id="IPR000159">
    <property type="entry name" value="RA_dom"/>
</dbReference>
<evidence type="ECO:0000259" key="3">
    <source>
        <dbReference type="PROSITE" id="PS50200"/>
    </source>
</evidence>